<evidence type="ECO:0000313" key="8">
    <source>
        <dbReference type="Proteomes" id="UP000663859"/>
    </source>
</evidence>
<proteinExistence type="inferred from homology"/>
<dbReference type="CDD" id="cd05305">
    <property type="entry name" value="L-AlaDH"/>
    <property type="match status" value="1"/>
</dbReference>
<dbReference type="Pfam" id="PF01262">
    <property type="entry name" value="AlaDh_PNT_C"/>
    <property type="match status" value="1"/>
</dbReference>
<accession>A0A8J2BUZ4</accession>
<dbReference type="Pfam" id="PF05222">
    <property type="entry name" value="AlaDh_PNT_N"/>
    <property type="match status" value="1"/>
</dbReference>
<evidence type="ECO:0000256" key="4">
    <source>
        <dbReference type="ARBA" id="ARBA00023027"/>
    </source>
</evidence>
<dbReference type="Gene3D" id="3.40.50.720">
    <property type="entry name" value="NAD(P)-binding Rossmann-like Domain"/>
    <property type="match status" value="2"/>
</dbReference>
<dbReference type="PROSITE" id="PS00837">
    <property type="entry name" value="ALADH_PNT_2"/>
    <property type="match status" value="1"/>
</dbReference>
<evidence type="ECO:0000256" key="2">
    <source>
        <dbReference type="ARBA" id="ARBA00012897"/>
    </source>
</evidence>
<name>A0A8J2BUZ4_9BACT</name>
<dbReference type="AlphaFoldDB" id="A0A8J2BUZ4"/>
<evidence type="ECO:0000259" key="6">
    <source>
        <dbReference type="SMART" id="SM01003"/>
    </source>
</evidence>
<dbReference type="InterPro" id="IPR007886">
    <property type="entry name" value="AlaDH/PNT_N"/>
</dbReference>
<dbReference type="InterPro" id="IPR007698">
    <property type="entry name" value="AlaDH/PNT_NAD(H)-bd"/>
</dbReference>
<dbReference type="GO" id="GO:0000286">
    <property type="term" value="F:alanine dehydrogenase activity"/>
    <property type="evidence" value="ECO:0007669"/>
    <property type="project" value="UniProtKB-EC"/>
</dbReference>
<evidence type="ECO:0000313" key="7">
    <source>
        <dbReference type="EMBL" id="CAF0702625.1"/>
    </source>
</evidence>
<dbReference type="GO" id="GO:0005886">
    <property type="term" value="C:plasma membrane"/>
    <property type="evidence" value="ECO:0007669"/>
    <property type="project" value="TreeGrafter"/>
</dbReference>
<protein>
    <recommendedName>
        <fullName evidence="2">alanine dehydrogenase</fullName>
        <ecNumber evidence="2">1.4.1.1</ecNumber>
    </recommendedName>
</protein>
<evidence type="ECO:0000256" key="3">
    <source>
        <dbReference type="ARBA" id="ARBA00023002"/>
    </source>
</evidence>
<keyword evidence="8" id="KW-1185">Reference proteome</keyword>
<feature type="domain" description="Alanine dehydrogenase/pyridine nucleotide transhydrogenase N-terminal" evidence="6">
    <location>
        <begin position="4"/>
        <end position="136"/>
    </location>
</feature>
<feature type="domain" description="Alanine dehydrogenase/pyridine nucleotide transhydrogenase NAD(H)-binding" evidence="5">
    <location>
        <begin position="148"/>
        <end position="295"/>
    </location>
</feature>
<comment type="caution">
    <text evidence="7">The sequence shown here is derived from an EMBL/GenBank/DDBJ whole genome shotgun (WGS) entry which is preliminary data.</text>
</comment>
<dbReference type="SUPFAM" id="SSF51735">
    <property type="entry name" value="NAD(P)-binding Rossmann-fold domains"/>
    <property type="match status" value="1"/>
</dbReference>
<evidence type="ECO:0000259" key="5">
    <source>
        <dbReference type="SMART" id="SM01002"/>
    </source>
</evidence>
<evidence type="ECO:0000256" key="1">
    <source>
        <dbReference type="ARBA" id="ARBA00005689"/>
    </source>
</evidence>
<keyword evidence="3 7" id="KW-0560">Oxidoreductase</keyword>
<organism evidence="7 8">
    <name type="scientific">Candidatus Methylacidithermus pantelleriae</name>
    <dbReference type="NCBI Taxonomy" id="2744239"/>
    <lineage>
        <taxon>Bacteria</taxon>
        <taxon>Pseudomonadati</taxon>
        <taxon>Verrucomicrobiota</taxon>
        <taxon>Methylacidiphilae</taxon>
        <taxon>Methylacidiphilales</taxon>
        <taxon>Methylacidiphilaceae</taxon>
        <taxon>Candidatus Methylacidithermus</taxon>
    </lineage>
</organism>
<dbReference type="EC" id="1.4.1.1" evidence="2"/>
<dbReference type="Proteomes" id="UP000663859">
    <property type="component" value="Unassembled WGS sequence"/>
</dbReference>
<dbReference type="GO" id="GO:0042853">
    <property type="term" value="P:L-alanine catabolic process"/>
    <property type="evidence" value="ECO:0007669"/>
    <property type="project" value="InterPro"/>
</dbReference>
<sequence length="359" mass="38981">MVIGIPKETKEGERRVSLPPNGVARLVSLGHIVVVEEHAGIGCGWTDEHYREAGAQIVRDKQELFDRAELVVKVKEPLALEWDLFRPGQILFGFLHLAANQELARVLLQKGVSAIGCETVRYQGRLILLEPMSRIAGKMAPLVGAYFLSAAQGGCGRLLCGLPGVPRARVVIVGAGTAGWEAAKTALSLGAHVVLLEQDPFRLEHRQGELAGIETLLFSERALLQALEGAELLISTVHVPGARAPRVFNSRNLSRMVRGGVFVDLAIDQGGSSETSRPTTHAHPVYEEAGVWHYCVANMPAAYPVTATETFAPRLLRYVERIAQLGLEEAVEKDPGLREGLQIHQGKVLLSSLREVLGE</sequence>
<dbReference type="SMART" id="SM01002">
    <property type="entry name" value="AlaDh_PNT_C"/>
    <property type="match status" value="1"/>
</dbReference>
<comment type="similarity">
    <text evidence="1">Belongs to the AlaDH/PNT family.</text>
</comment>
<dbReference type="EMBL" id="CAJNOB010000045">
    <property type="protein sequence ID" value="CAF0702625.1"/>
    <property type="molecule type" value="Genomic_DNA"/>
</dbReference>
<dbReference type="InterPro" id="IPR008143">
    <property type="entry name" value="Ala_DH/PNT_CS2"/>
</dbReference>
<reference evidence="7" key="1">
    <citation type="submission" date="2021-02" db="EMBL/GenBank/DDBJ databases">
        <authorList>
            <person name="Cremers G."/>
            <person name="Picone N."/>
        </authorList>
    </citation>
    <scope>NUCLEOTIDE SEQUENCE</scope>
    <source>
        <strain evidence="7">PQ17</strain>
    </source>
</reference>
<dbReference type="SMART" id="SM01003">
    <property type="entry name" value="AlaDh_PNT_N"/>
    <property type="match status" value="1"/>
</dbReference>
<keyword evidence="4" id="KW-0520">NAD</keyword>
<dbReference type="SUPFAM" id="SSF52283">
    <property type="entry name" value="Formate/glycerate dehydrogenase catalytic domain-like"/>
    <property type="match status" value="1"/>
</dbReference>
<dbReference type="PANTHER" id="PTHR42795">
    <property type="entry name" value="ALANINE DEHYDROGENASE"/>
    <property type="match status" value="1"/>
</dbReference>
<dbReference type="RefSeq" id="WP_174582349.1">
    <property type="nucleotide sequence ID" value="NZ_CAJNOB010000045.1"/>
</dbReference>
<gene>
    <name evidence="7" type="primary">ald</name>
    <name evidence="7" type="ORF">MPNT_50137</name>
</gene>
<dbReference type="InterPro" id="IPR008141">
    <property type="entry name" value="Ala_DH"/>
</dbReference>
<dbReference type="InterPro" id="IPR036291">
    <property type="entry name" value="NAD(P)-bd_dom_sf"/>
</dbReference>
<dbReference type="PANTHER" id="PTHR42795:SF1">
    <property type="entry name" value="ALANINE DEHYDROGENASE"/>
    <property type="match status" value="1"/>
</dbReference>